<dbReference type="SMART" id="SM00342">
    <property type="entry name" value="HTH_ARAC"/>
    <property type="match status" value="1"/>
</dbReference>
<keyword evidence="6" id="KW-1185">Reference proteome</keyword>
<evidence type="ECO:0000313" key="6">
    <source>
        <dbReference type="Proteomes" id="UP000199421"/>
    </source>
</evidence>
<dbReference type="Pfam" id="PF12833">
    <property type="entry name" value="HTH_18"/>
    <property type="match status" value="1"/>
</dbReference>
<evidence type="ECO:0000313" key="5">
    <source>
        <dbReference type="EMBL" id="SEL53042.1"/>
    </source>
</evidence>
<dbReference type="InterPro" id="IPR014710">
    <property type="entry name" value="RmlC-like_jellyroll"/>
</dbReference>
<dbReference type="RefSeq" id="WP_093325271.1">
    <property type="nucleotide sequence ID" value="NZ_FOAF01000002.1"/>
</dbReference>
<dbReference type="Pfam" id="PF02311">
    <property type="entry name" value="AraC_binding"/>
    <property type="match status" value="1"/>
</dbReference>
<dbReference type="InterPro" id="IPR003313">
    <property type="entry name" value="AraC-bd"/>
</dbReference>
<keyword evidence="3" id="KW-0804">Transcription</keyword>
<proteinExistence type="predicted"/>
<evidence type="ECO:0000256" key="2">
    <source>
        <dbReference type="ARBA" id="ARBA00023125"/>
    </source>
</evidence>
<keyword evidence="2 5" id="KW-0238">DNA-binding</keyword>
<name>A0A1H7QYP9_OLID1</name>
<dbReference type="GO" id="GO:0003700">
    <property type="term" value="F:DNA-binding transcription factor activity"/>
    <property type="evidence" value="ECO:0007669"/>
    <property type="project" value="InterPro"/>
</dbReference>
<dbReference type="AlphaFoldDB" id="A0A1H7QYP9"/>
<dbReference type="InterPro" id="IPR009057">
    <property type="entry name" value="Homeodomain-like_sf"/>
</dbReference>
<sequence length="277" mass="32831">METFRVKEKISSNTTFKIAPFRKHIRQTEPHKHKNYFEIIFLWAGSGIHLIDSTRYEISPPTIFILKKNQIHAWNITKEPEGYVIIIKDEFLEHTRDTELKILFHLFWSIEHLALRKDTMGIRSLFENLHNEFTSEQRFSKMVVEGLLKSILGKLLQYQYLYNIDHKYIDIYAQFIELIITNKTNTRNLINYAGQLNISAQVLNDICKNATGKSAKKMIDEFTISDAKRYLEFSNLTISEIAFKLQFNDSSYFVKFFKKHEGLTPSLYREMRFQKLP</sequence>
<dbReference type="PROSITE" id="PS01124">
    <property type="entry name" value="HTH_ARAC_FAMILY_2"/>
    <property type="match status" value="1"/>
</dbReference>
<evidence type="ECO:0000259" key="4">
    <source>
        <dbReference type="PROSITE" id="PS01124"/>
    </source>
</evidence>
<dbReference type="Gene3D" id="1.10.10.60">
    <property type="entry name" value="Homeodomain-like"/>
    <property type="match status" value="1"/>
</dbReference>
<dbReference type="InterPro" id="IPR037923">
    <property type="entry name" value="HTH-like"/>
</dbReference>
<dbReference type="GO" id="GO:0043565">
    <property type="term" value="F:sequence-specific DNA binding"/>
    <property type="evidence" value="ECO:0007669"/>
    <property type="project" value="InterPro"/>
</dbReference>
<gene>
    <name evidence="5" type="ORF">SAMN05661044_02773</name>
</gene>
<keyword evidence="1" id="KW-0805">Transcription regulation</keyword>
<dbReference type="InterPro" id="IPR020449">
    <property type="entry name" value="Tscrpt_reg_AraC-type_HTH"/>
</dbReference>
<dbReference type="SUPFAM" id="SSF46689">
    <property type="entry name" value="Homeodomain-like"/>
    <property type="match status" value="1"/>
</dbReference>
<dbReference type="EMBL" id="FOAF01000002">
    <property type="protein sequence ID" value="SEL53042.1"/>
    <property type="molecule type" value="Genomic_DNA"/>
</dbReference>
<dbReference type="Proteomes" id="UP000199421">
    <property type="component" value="Unassembled WGS sequence"/>
</dbReference>
<dbReference type="InterPro" id="IPR018060">
    <property type="entry name" value="HTH_AraC"/>
</dbReference>
<dbReference type="STRING" id="407022.SAMN05661044_02773"/>
<dbReference type="SUPFAM" id="SSF51215">
    <property type="entry name" value="Regulatory protein AraC"/>
    <property type="match status" value="1"/>
</dbReference>
<dbReference type="PRINTS" id="PR00032">
    <property type="entry name" value="HTHARAC"/>
</dbReference>
<accession>A0A1H7QYP9</accession>
<evidence type="ECO:0000256" key="1">
    <source>
        <dbReference type="ARBA" id="ARBA00023015"/>
    </source>
</evidence>
<dbReference type="OrthoDB" id="2585681at2"/>
<feature type="domain" description="HTH araC/xylS-type" evidence="4">
    <location>
        <begin position="173"/>
        <end position="271"/>
    </location>
</feature>
<reference evidence="6" key="1">
    <citation type="submission" date="2016-10" db="EMBL/GenBank/DDBJ databases">
        <authorList>
            <person name="Varghese N."/>
            <person name="Submissions S."/>
        </authorList>
    </citation>
    <scope>NUCLEOTIDE SEQUENCE [LARGE SCALE GENOMIC DNA]</scope>
    <source>
        <strain evidence="6">DSM 18733</strain>
    </source>
</reference>
<dbReference type="PANTHER" id="PTHR43280">
    <property type="entry name" value="ARAC-FAMILY TRANSCRIPTIONAL REGULATOR"/>
    <property type="match status" value="1"/>
</dbReference>
<dbReference type="Gene3D" id="2.60.120.10">
    <property type="entry name" value="Jelly Rolls"/>
    <property type="match status" value="1"/>
</dbReference>
<dbReference type="PANTHER" id="PTHR43280:SF32">
    <property type="entry name" value="TRANSCRIPTIONAL REGULATORY PROTEIN"/>
    <property type="match status" value="1"/>
</dbReference>
<protein>
    <submittedName>
        <fullName evidence="5">AraC-type DNA-binding protein</fullName>
    </submittedName>
</protein>
<organism evidence="5 6">
    <name type="scientific">Olivibacter domesticus</name>
    <name type="common">Pseudosphingobacterium domesticum</name>
    <dbReference type="NCBI Taxonomy" id="407022"/>
    <lineage>
        <taxon>Bacteria</taxon>
        <taxon>Pseudomonadati</taxon>
        <taxon>Bacteroidota</taxon>
        <taxon>Sphingobacteriia</taxon>
        <taxon>Sphingobacteriales</taxon>
        <taxon>Sphingobacteriaceae</taxon>
        <taxon>Olivibacter</taxon>
    </lineage>
</organism>
<evidence type="ECO:0000256" key="3">
    <source>
        <dbReference type="ARBA" id="ARBA00023163"/>
    </source>
</evidence>